<dbReference type="Proteomes" id="UP000029665">
    <property type="component" value="Unassembled WGS sequence"/>
</dbReference>
<evidence type="ECO:0000313" key="2">
    <source>
        <dbReference type="Proteomes" id="UP000029665"/>
    </source>
</evidence>
<dbReference type="HOGENOM" id="CLU_2347754_0_0_1"/>
<dbReference type="AlphaFoldDB" id="A0A060SIP7"/>
<proteinExistence type="predicted"/>
<reference evidence="1" key="1">
    <citation type="submission" date="2014-01" db="EMBL/GenBank/DDBJ databases">
        <title>The genome of the white-rot fungus Pycnoporus cinnabarinus: a basidiomycete model with a versatile arsenal for lignocellulosic biomass breakdown.</title>
        <authorList>
            <person name="Levasseur A."/>
            <person name="Lomascolo A."/>
            <person name="Ruiz-Duenas F.J."/>
            <person name="Uzan E."/>
            <person name="Piumi F."/>
            <person name="Kues U."/>
            <person name="Ram A.F.J."/>
            <person name="Murat C."/>
            <person name="Haon M."/>
            <person name="Benoit I."/>
            <person name="Arfi Y."/>
            <person name="Chevret D."/>
            <person name="Drula E."/>
            <person name="Kwon M.J."/>
            <person name="Gouret P."/>
            <person name="Lesage-Meessen L."/>
            <person name="Lombard V."/>
            <person name="Mariette J."/>
            <person name="Noirot C."/>
            <person name="Park J."/>
            <person name="Patyshakuliyeva A."/>
            <person name="Wieneger R.A.B."/>
            <person name="Wosten H.A.B."/>
            <person name="Martin F."/>
            <person name="Coutinho P.M."/>
            <person name="de Vries R."/>
            <person name="Martinez A.T."/>
            <person name="Klopp C."/>
            <person name="Pontarotti P."/>
            <person name="Henrissat B."/>
            <person name="Record E."/>
        </authorList>
    </citation>
    <scope>NUCLEOTIDE SEQUENCE [LARGE SCALE GENOMIC DNA]</scope>
    <source>
        <strain evidence="1">BRFM137</strain>
    </source>
</reference>
<evidence type="ECO:0000313" key="1">
    <source>
        <dbReference type="EMBL" id="CDO74270.1"/>
    </source>
</evidence>
<organism evidence="1 2">
    <name type="scientific">Pycnoporus cinnabarinus</name>
    <name type="common">Cinnabar-red polypore</name>
    <name type="synonym">Trametes cinnabarina</name>
    <dbReference type="NCBI Taxonomy" id="5643"/>
    <lineage>
        <taxon>Eukaryota</taxon>
        <taxon>Fungi</taxon>
        <taxon>Dikarya</taxon>
        <taxon>Basidiomycota</taxon>
        <taxon>Agaricomycotina</taxon>
        <taxon>Agaricomycetes</taxon>
        <taxon>Polyporales</taxon>
        <taxon>Polyporaceae</taxon>
        <taxon>Trametes</taxon>
    </lineage>
</organism>
<comment type="caution">
    <text evidence="1">The sequence shown here is derived from an EMBL/GenBank/DDBJ whole genome shotgun (WGS) entry which is preliminary data.</text>
</comment>
<sequence>MCVVTRSQHHQAVQSVPLQAGKRIFSPDDLEKLAALVVHNPALGAFIDSLEVSLRSAFSLSPLRNLLCSLHNLTDLTLVVPALRSPTALHGIHLPCL</sequence>
<dbReference type="OrthoDB" id="2795237at2759"/>
<protein>
    <submittedName>
        <fullName evidence="1">Uncharacterized protein</fullName>
    </submittedName>
</protein>
<accession>A0A060SIP7</accession>
<name>A0A060SIP7_PYCCI</name>
<gene>
    <name evidence="1" type="ORF">BN946_scf184646.g4</name>
</gene>
<keyword evidence="2" id="KW-1185">Reference proteome</keyword>
<dbReference type="EMBL" id="CCBP010000143">
    <property type="protein sequence ID" value="CDO74270.1"/>
    <property type="molecule type" value="Genomic_DNA"/>
</dbReference>